<protein>
    <submittedName>
        <fullName evidence="7">AI-2E family transporter</fullName>
    </submittedName>
</protein>
<dbReference type="PANTHER" id="PTHR21716:SF64">
    <property type="entry name" value="AI-2 TRANSPORT PROTEIN TQSA"/>
    <property type="match status" value="1"/>
</dbReference>
<dbReference type="InterPro" id="IPR002549">
    <property type="entry name" value="AI-2E-like"/>
</dbReference>
<feature type="transmembrane region" description="Helical" evidence="6">
    <location>
        <begin position="252"/>
        <end position="285"/>
    </location>
</feature>
<evidence type="ECO:0000256" key="1">
    <source>
        <dbReference type="ARBA" id="ARBA00004141"/>
    </source>
</evidence>
<comment type="caution">
    <text evidence="7">The sequence shown here is derived from an EMBL/GenBank/DDBJ whole genome shotgun (WGS) entry which is preliminary data.</text>
</comment>
<keyword evidence="4 6" id="KW-1133">Transmembrane helix</keyword>
<dbReference type="EMBL" id="RDBE01000010">
    <property type="protein sequence ID" value="RLV48277.1"/>
    <property type="molecule type" value="Genomic_DNA"/>
</dbReference>
<evidence type="ECO:0000313" key="8">
    <source>
        <dbReference type="Proteomes" id="UP000281708"/>
    </source>
</evidence>
<evidence type="ECO:0000313" key="7">
    <source>
        <dbReference type="EMBL" id="RLV48277.1"/>
    </source>
</evidence>
<evidence type="ECO:0000256" key="4">
    <source>
        <dbReference type="ARBA" id="ARBA00022989"/>
    </source>
</evidence>
<dbReference type="Proteomes" id="UP000281708">
    <property type="component" value="Unassembled WGS sequence"/>
</dbReference>
<keyword evidence="8" id="KW-1185">Reference proteome</keyword>
<evidence type="ECO:0000256" key="6">
    <source>
        <dbReference type="SAM" id="Phobius"/>
    </source>
</evidence>
<keyword evidence="3 6" id="KW-0812">Transmembrane</keyword>
<name>A0A3L8P039_9ACTN</name>
<accession>A0A3L8P039</accession>
<dbReference type="GO" id="GO:0016020">
    <property type="term" value="C:membrane"/>
    <property type="evidence" value="ECO:0007669"/>
    <property type="project" value="UniProtKB-SubCell"/>
</dbReference>
<feature type="transmembrane region" description="Helical" evidence="6">
    <location>
        <begin position="117"/>
        <end position="140"/>
    </location>
</feature>
<dbReference type="Pfam" id="PF01594">
    <property type="entry name" value="AI-2E_transport"/>
    <property type="match status" value="1"/>
</dbReference>
<feature type="transmembrane region" description="Helical" evidence="6">
    <location>
        <begin position="88"/>
        <end position="105"/>
    </location>
</feature>
<evidence type="ECO:0000256" key="2">
    <source>
        <dbReference type="ARBA" id="ARBA00009773"/>
    </source>
</evidence>
<evidence type="ECO:0000256" key="5">
    <source>
        <dbReference type="ARBA" id="ARBA00023136"/>
    </source>
</evidence>
<gene>
    <name evidence="7" type="ORF">D9V37_19725</name>
</gene>
<feature type="transmembrane region" description="Helical" evidence="6">
    <location>
        <begin position="355"/>
        <end position="377"/>
    </location>
</feature>
<sequence>MSRSGEVMTRTLIAHRGRHHERPHGCGQRLRTVCCGRESTPSAVEDCDAMSQTTAASRPPVLPRGLLIVVGLAATVIAVGGLKAVGGLLGPAFLALVLMITVFPVRGWLVRLRVPGWLATLVTILVVYAVLAAMVVALVVSVGRLAALVPTYSPQINDLVDKVGELLRERGVKQTQVNAVIKSLDFGKLFGYATTVLQSMLSVLSNAFFIAVLVLFMGFDAARFPRHLRDARGERPAVVTALLSFAVGTRHYFAVSAGFGLVVAVVDWIALLVIGIPAAGVWGVLSFVTNFIPNIGFVVGLVPPAVLGLLEGGVGEMVVVIVVYVVINFVIQTVIQPKIVGDQLGLSATVTFLSLVFWSWVLGPLGALLAIPMTLLAKALLVDVDPNARWVVPLISGRPNGPPGGGTGD</sequence>
<keyword evidence="5 6" id="KW-0472">Membrane</keyword>
<feature type="transmembrane region" description="Helical" evidence="6">
    <location>
        <begin position="317"/>
        <end position="335"/>
    </location>
</feature>
<reference evidence="7 8" key="1">
    <citation type="submission" date="2018-10" db="EMBL/GenBank/DDBJ databases">
        <title>Marmoricola sp. 4Q3S-7 whole genome shotgun sequence.</title>
        <authorList>
            <person name="Li F."/>
        </authorList>
    </citation>
    <scope>NUCLEOTIDE SEQUENCE [LARGE SCALE GENOMIC DNA]</scope>
    <source>
        <strain evidence="7 8">4Q3S-7</strain>
    </source>
</reference>
<feature type="transmembrane region" description="Helical" evidence="6">
    <location>
        <begin position="61"/>
        <end position="82"/>
    </location>
</feature>
<dbReference type="AlphaFoldDB" id="A0A3L8P039"/>
<evidence type="ECO:0000256" key="3">
    <source>
        <dbReference type="ARBA" id="ARBA00022692"/>
    </source>
</evidence>
<comment type="subcellular location">
    <subcellularLocation>
        <location evidence="1">Membrane</location>
        <topology evidence="1">Multi-pass membrane protein</topology>
    </subcellularLocation>
</comment>
<organism evidence="7 8">
    <name type="scientific">Nocardioides mangrovicus</name>
    <dbReference type="NCBI Taxonomy" id="2478913"/>
    <lineage>
        <taxon>Bacteria</taxon>
        <taxon>Bacillati</taxon>
        <taxon>Actinomycetota</taxon>
        <taxon>Actinomycetes</taxon>
        <taxon>Propionibacteriales</taxon>
        <taxon>Nocardioidaceae</taxon>
        <taxon>Nocardioides</taxon>
    </lineage>
</organism>
<proteinExistence type="inferred from homology"/>
<comment type="similarity">
    <text evidence="2">Belongs to the autoinducer-2 exporter (AI-2E) (TC 2.A.86) family.</text>
</comment>
<dbReference type="GO" id="GO:0055085">
    <property type="term" value="P:transmembrane transport"/>
    <property type="evidence" value="ECO:0007669"/>
    <property type="project" value="TreeGrafter"/>
</dbReference>
<feature type="transmembrane region" description="Helical" evidence="6">
    <location>
        <begin position="196"/>
        <end position="219"/>
    </location>
</feature>
<dbReference type="PANTHER" id="PTHR21716">
    <property type="entry name" value="TRANSMEMBRANE PROTEIN"/>
    <property type="match status" value="1"/>
</dbReference>